<dbReference type="PANTHER" id="PTHR45657:SF41">
    <property type="entry name" value="SEC14P-LIKE PHOSPHATIDYLINOSITOL TRANSFER FAMILY PROTEIN"/>
    <property type="match status" value="1"/>
</dbReference>
<dbReference type="EMBL" id="CM017325">
    <property type="protein sequence ID" value="KAE8057152.1"/>
    <property type="molecule type" value="Genomic_DNA"/>
</dbReference>
<dbReference type="InterPro" id="IPR001796">
    <property type="entry name" value="DHFR_dom"/>
</dbReference>
<evidence type="ECO:0000256" key="2">
    <source>
        <dbReference type="ARBA" id="ARBA00004395"/>
    </source>
</evidence>
<dbReference type="GO" id="GO:0004146">
    <property type="term" value="F:dihydrofolate reductase activity"/>
    <property type="evidence" value="ECO:0007669"/>
    <property type="project" value="UniProtKB-EC"/>
</dbReference>
<comment type="similarity">
    <text evidence="6">In the N-terminal section; belongs to the dihydrofolate reductase family.</text>
</comment>
<evidence type="ECO:0000256" key="23">
    <source>
        <dbReference type="ARBA" id="ARBA00048873"/>
    </source>
</evidence>
<evidence type="ECO:0000256" key="25">
    <source>
        <dbReference type="SAM" id="Coils"/>
    </source>
</evidence>
<dbReference type="NCBIfam" id="TIGR03284">
    <property type="entry name" value="thym_sym"/>
    <property type="match status" value="1"/>
</dbReference>
<evidence type="ECO:0000256" key="1">
    <source>
        <dbReference type="ARBA" id="ARBA00004202"/>
    </source>
</evidence>
<dbReference type="Pfam" id="PF02577">
    <property type="entry name" value="BFN_dom"/>
    <property type="match status" value="1"/>
</dbReference>
<dbReference type="InterPro" id="IPR036104">
    <property type="entry name" value="BFN_sf"/>
</dbReference>
<dbReference type="SUPFAM" id="SSF52087">
    <property type="entry name" value="CRAL/TRIO domain"/>
    <property type="match status" value="1"/>
</dbReference>
<gene>
    <name evidence="30" type="ORF">FH972_013865</name>
</gene>
<dbReference type="GO" id="GO:0004799">
    <property type="term" value="F:thymidylate synthase activity"/>
    <property type="evidence" value="ECO:0007669"/>
    <property type="project" value="UniProtKB-EC"/>
</dbReference>
<dbReference type="SUPFAM" id="SSF53597">
    <property type="entry name" value="Dihydrofolate reductase-like"/>
    <property type="match status" value="1"/>
</dbReference>
<dbReference type="GO" id="GO:0006231">
    <property type="term" value="P:dTMP biosynthetic process"/>
    <property type="evidence" value="ECO:0007669"/>
    <property type="project" value="InterPro"/>
</dbReference>
<reference evidence="30 31" key="1">
    <citation type="submission" date="2019-06" db="EMBL/GenBank/DDBJ databases">
        <title>A chromosomal-level reference genome of Carpinus fangiana (Coryloideae, Betulaceae).</title>
        <authorList>
            <person name="Yang X."/>
            <person name="Wang Z."/>
            <person name="Zhang L."/>
            <person name="Hao G."/>
            <person name="Liu J."/>
            <person name="Yang Y."/>
        </authorList>
    </citation>
    <scope>NUCLEOTIDE SEQUENCE [LARGE SCALE GENOMIC DNA]</scope>
    <source>
        <strain evidence="30">Cfa_2016G</strain>
        <tissue evidence="30">Leaf</tissue>
    </source>
</reference>
<evidence type="ECO:0000256" key="16">
    <source>
        <dbReference type="ARBA" id="ARBA00023034"/>
    </source>
</evidence>
<dbReference type="CDD" id="cd00170">
    <property type="entry name" value="SEC14"/>
    <property type="match status" value="1"/>
</dbReference>
<evidence type="ECO:0000256" key="24">
    <source>
        <dbReference type="PROSITE-ProRule" id="PRU10016"/>
    </source>
</evidence>
<evidence type="ECO:0000256" key="17">
    <source>
        <dbReference type="ARBA" id="ARBA00023054"/>
    </source>
</evidence>
<dbReference type="InterPro" id="IPR036926">
    <property type="entry name" value="Thymidate_synth/dCMP_Mease_sf"/>
</dbReference>
<evidence type="ECO:0000256" key="4">
    <source>
        <dbReference type="ARBA" id="ARBA00006900"/>
    </source>
</evidence>
<keyword evidence="12" id="KW-0545">Nucleotide biosynthesis</keyword>
<keyword evidence="16" id="KW-0333">Golgi apparatus</keyword>
<keyword evidence="31" id="KW-1185">Reference proteome</keyword>
<evidence type="ECO:0000256" key="14">
    <source>
        <dbReference type="ARBA" id="ARBA00022927"/>
    </source>
</evidence>
<dbReference type="PROSITE" id="PS00075">
    <property type="entry name" value="DHFR_1"/>
    <property type="match status" value="1"/>
</dbReference>
<evidence type="ECO:0000256" key="21">
    <source>
        <dbReference type="ARBA" id="ARBA00038020"/>
    </source>
</evidence>
<dbReference type="PROSITE" id="PS00091">
    <property type="entry name" value="THYMIDYLATE_SYNTHASE"/>
    <property type="match status" value="1"/>
</dbReference>
<dbReference type="CDD" id="cd00351">
    <property type="entry name" value="TS_Pyrimidine_HMase"/>
    <property type="match status" value="1"/>
</dbReference>
<evidence type="ECO:0000256" key="7">
    <source>
        <dbReference type="ARBA" id="ARBA00022448"/>
    </source>
</evidence>
<dbReference type="NCBIfam" id="NF002497">
    <property type="entry name" value="PRK01827.1-3"/>
    <property type="match status" value="1"/>
</dbReference>
<dbReference type="Pfam" id="PF00650">
    <property type="entry name" value="CRAL_TRIO"/>
    <property type="match status" value="1"/>
</dbReference>
<keyword evidence="15" id="KW-0560">Oxidoreductase</keyword>
<keyword evidence="18" id="KW-0511">Multifunctional enzyme</keyword>
<dbReference type="GO" id="GO:0006730">
    <property type="term" value="P:one-carbon metabolic process"/>
    <property type="evidence" value="ECO:0007669"/>
    <property type="project" value="UniProtKB-KW"/>
</dbReference>
<dbReference type="PROSITE" id="PS51330">
    <property type="entry name" value="DHFR_2"/>
    <property type="match status" value="1"/>
</dbReference>
<feature type="domain" description="DHFR" evidence="28">
    <location>
        <begin position="990"/>
        <end position="1167"/>
    </location>
</feature>
<dbReference type="GO" id="GO:0015031">
    <property type="term" value="P:protein transport"/>
    <property type="evidence" value="ECO:0007669"/>
    <property type="project" value="UniProtKB-KW"/>
</dbReference>
<dbReference type="InterPro" id="IPR020940">
    <property type="entry name" value="Thymidylate_synthase_AS"/>
</dbReference>
<evidence type="ECO:0000256" key="18">
    <source>
        <dbReference type="ARBA" id="ARBA00023268"/>
    </source>
</evidence>
<dbReference type="GO" id="GO:0004518">
    <property type="term" value="F:nuclease activity"/>
    <property type="evidence" value="ECO:0007669"/>
    <property type="project" value="UniProtKB-UniRule"/>
</dbReference>
<dbReference type="Gene3D" id="1.10.8.20">
    <property type="entry name" value="N-terminal domain of phosphatidylinositol transfer protein sec14p"/>
    <property type="match status" value="1"/>
</dbReference>
<dbReference type="SUPFAM" id="SSF103256">
    <property type="entry name" value="Hypothetical protein TM0160"/>
    <property type="match status" value="1"/>
</dbReference>
<evidence type="ECO:0000259" key="28">
    <source>
        <dbReference type="PROSITE" id="PS51330"/>
    </source>
</evidence>
<dbReference type="Gene3D" id="3.30.572.10">
    <property type="entry name" value="Thymidylate synthase/dCMP hydroxymethylase domain"/>
    <property type="match status" value="1"/>
</dbReference>
<evidence type="ECO:0000256" key="11">
    <source>
        <dbReference type="ARBA" id="ARBA00022722"/>
    </source>
</evidence>
<evidence type="ECO:0000256" key="26">
    <source>
        <dbReference type="SAM" id="MobiDB-lite"/>
    </source>
</evidence>
<dbReference type="InterPro" id="IPR051026">
    <property type="entry name" value="PI/PC_transfer"/>
</dbReference>
<evidence type="ECO:0000259" key="27">
    <source>
        <dbReference type="PROSITE" id="PS50191"/>
    </source>
</evidence>
<dbReference type="PRINTS" id="PR00108">
    <property type="entry name" value="THYMDSNTHASE"/>
</dbReference>
<dbReference type="InterPro" id="IPR036273">
    <property type="entry name" value="CRAL/TRIO_N_dom_sf"/>
</dbReference>
<dbReference type="GO" id="GO:0032259">
    <property type="term" value="P:methylation"/>
    <property type="evidence" value="ECO:0007669"/>
    <property type="project" value="UniProtKB-KW"/>
</dbReference>
<evidence type="ECO:0000256" key="12">
    <source>
        <dbReference type="ARBA" id="ARBA00022727"/>
    </source>
</evidence>
<dbReference type="GO" id="GO:0000139">
    <property type="term" value="C:Golgi membrane"/>
    <property type="evidence" value="ECO:0007669"/>
    <property type="project" value="UniProtKB-SubCell"/>
</dbReference>
<evidence type="ECO:0000256" key="15">
    <source>
        <dbReference type="ARBA" id="ARBA00023002"/>
    </source>
</evidence>
<dbReference type="Pfam" id="PF00303">
    <property type="entry name" value="Thymidylat_synt"/>
    <property type="match status" value="1"/>
</dbReference>
<evidence type="ECO:0000313" key="30">
    <source>
        <dbReference type="EMBL" id="KAE8057152.1"/>
    </source>
</evidence>
<evidence type="ECO:0000256" key="5">
    <source>
        <dbReference type="ARBA" id="ARBA00009095"/>
    </source>
</evidence>
<comment type="catalytic activity">
    <reaction evidence="23">
        <text>(6S)-5,6,7,8-tetrahydrofolate + NADP(+) = 7,8-dihydrofolate + NADPH + H(+)</text>
        <dbReference type="Rhea" id="RHEA:15009"/>
        <dbReference type="ChEBI" id="CHEBI:15378"/>
        <dbReference type="ChEBI" id="CHEBI:57451"/>
        <dbReference type="ChEBI" id="CHEBI:57453"/>
        <dbReference type="ChEBI" id="CHEBI:57783"/>
        <dbReference type="ChEBI" id="CHEBI:58349"/>
        <dbReference type="EC" id="1.5.1.3"/>
    </reaction>
</comment>
<keyword evidence="13" id="KW-0521">NADP</keyword>
<dbReference type="FunFam" id="3.40.430.10:FF:000003">
    <property type="entry name" value="Bifunctional dihydrofolate reductase-thymidylate synthase"/>
    <property type="match status" value="1"/>
</dbReference>
<evidence type="ECO:0000256" key="20">
    <source>
        <dbReference type="ARBA" id="ARBA00025428"/>
    </source>
</evidence>
<evidence type="ECO:0000256" key="19">
    <source>
        <dbReference type="ARBA" id="ARBA00024992"/>
    </source>
</evidence>
<dbReference type="Pfam" id="PF03765">
    <property type="entry name" value="CRAL_TRIO_N"/>
    <property type="match status" value="1"/>
</dbReference>
<proteinExistence type="inferred from homology"/>
<evidence type="ECO:0000256" key="6">
    <source>
        <dbReference type="ARBA" id="ARBA00010176"/>
    </source>
</evidence>
<feature type="compositionally biased region" description="Basic residues" evidence="26">
    <location>
        <begin position="361"/>
        <end position="376"/>
    </location>
</feature>
<keyword evidence="10" id="KW-0808">Transferase</keyword>
<dbReference type="PROSITE" id="PS51658">
    <property type="entry name" value="BFN"/>
    <property type="match status" value="1"/>
</dbReference>
<dbReference type="Gene3D" id="3.40.430.10">
    <property type="entry name" value="Dihydrofolate Reductase, subunit A"/>
    <property type="match status" value="1"/>
</dbReference>
<sequence length="1487" mass="167568">MGSLQGPVICPTVRAKQVGFYSLPNIGPFMKTRLLRSEFLGFKGISCRKTKVGIVSQQLHSQRCKTVHCSYSPSSNGNGSPAENFNENDEDYVNSSVIEAVEVKSGADGFMIKMRDGRHLRCIHNNPQGGHLPDYAPHPAIVLKMEDGTGLLLPIIVLEMPSVLLMAAARPTLYQVVKEMIDKMGYEVCVLVRVTKRVHEAYFAQLYLTKAYIDYTLLLHFDLRPSDAINIAVRCKVPIQVNKYLAYSDGMRVIESGRLSMQTPASDGLLFTEMDRPSGQPCVETKEFNLVRNMLIAVVEERYRDAGTSFCCLLRIRSFFSFEGFSAHDERKERKSDFENSEDDKRTRIASLKKKAINASSKFRHSLKKKSRKKSASRSNSVSIEDVRNVEELQAVDEFRQALILDNLLPTRHDDYHMLLRFLKARKFDVEKAKQMWANMIQWRKDFGTDTILEDFEFTELNEVLQYYPQGYHGVDKEGRPVYIERLGKIDPTKLMQVTTLERYVRYHVMGFEQSFAIKFPACSIAAKRHIDSSTTILDVQGVGFKNLTKNARELITRLQKIDNDNYPETLCRMFIINAGPGFKMLWNTVKTFLDPRTTSKIHVLGNKYHSRLLEIIDASELPEFLGGSCTCADQGGCMRSDKGPWKDLNILKMVLSGEAQCSRQIVTVSNNEGSVIACEKPHYPMIKSSDTSAAESGSEVEEITSPKATRSYSLPSLTPVHEEARVAGKRSSAGGVLEYDEYVPMIDKAVDVGWKEQALSQKPHASRGTPPLPSMEKTPGGIFTQIWAALVAFFITLITLVRSVAFQVTKKLPDTVPDSNCNISYLTVESPKEEFRPPSPAPGFTDADLLSSALKRLGELEEKVDILQAKPFEMPYEKEELLNAAVCRVDALEAELIATKKALHEALMRQEELLAYIDRQEEAEVRVLLSSLNSCFLNLAPVSASSRLSGVLSVTEKYRYYPRFSVMASGIPTTFSNSDVDVDAGPRRTYQIVVAATREMGIGKDGKLPWKLPSDLKFFKELTMTTSDPGKKNAVVMGRKTWESIPLEYRPLPGRLNVVLTRSGSFDIATAENVVICGSVPSALKLLAESPYSLSIEKVFVIGGGQILREALNAPQCAAIHITEIETRIECDTFIPTINFSVFQPWYSSLPLVENNIRYSFVSYVRVRSSAVEDHASRNEYSNKFEVERFTFLPKMIFERHDEYMYLKLVQEIISSGTQKDDRTGTGTLSKFGCQMRLNLRRSFPLLTTKRVFWRGVVEELLWFISGSTNAKVLQEKDIHIWDGNASRDYLDSIGLSDRKEGDLGPIYGFQWRHFGARYTNMDADYTGQGFDQLSDVIDKIKNRPDDRRIILSAWNPSDLKLMALPPCHMFAQFYVANGELSCQMYQRSADMGLGVPFNIASYALLTCMIAHVCGLTPGDFIHIIGDAHVYNTHIKPLQEQLQKLPKPFPILNINPEKKDIDSFVAADFKLIGYDPHQKIEMKMAV</sequence>
<dbReference type="PANTHER" id="PTHR45657">
    <property type="entry name" value="CRAL-TRIO DOMAIN-CONTAINING PROTEIN YKL091C-RELATED"/>
    <property type="match status" value="1"/>
</dbReference>
<feature type="domain" description="CRAL-TRIO" evidence="27">
    <location>
        <begin position="460"/>
        <end position="634"/>
    </location>
</feature>
<feature type="active site" evidence="24">
    <location>
        <position position="1369"/>
    </location>
</feature>
<dbReference type="InterPro" id="IPR000398">
    <property type="entry name" value="Thymidylate_synthase"/>
</dbReference>
<evidence type="ECO:0000256" key="3">
    <source>
        <dbReference type="ARBA" id="ARBA00004903"/>
    </source>
</evidence>
<dbReference type="Pfam" id="PF00186">
    <property type="entry name" value="DHFR_1"/>
    <property type="match status" value="1"/>
</dbReference>
<dbReference type="Gene3D" id="3.10.690.10">
    <property type="entry name" value="Bifunctional nuclease domain"/>
    <property type="match status" value="1"/>
</dbReference>
<dbReference type="InterPro" id="IPR017925">
    <property type="entry name" value="DHFR_CS"/>
</dbReference>
<comment type="pathway">
    <text evidence="3">Cofactor biosynthesis; tetrahydrofolate biosynthesis; 5,6,7,8-tetrahydrofolate from 7,8-dihydrofolate: step 1/1.</text>
</comment>
<dbReference type="InterPro" id="IPR003729">
    <property type="entry name" value="Bi_nuclease_dom"/>
</dbReference>
<evidence type="ECO:0000256" key="8">
    <source>
        <dbReference type="ARBA" id="ARBA00022563"/>
    </source>
</evidence>
<dbReference type="FunFam" id="3.30.572.10:FF:000002">
    <property type="entry name" value="Possible thymidylate synthase"/>
    <property type="match status" value="1"/>
</dbReference>
<feature type="coiled-coil region" evidence="25">
    <location>
        <begin position="851"/>
        <end position="910"/>
    </location>
</feature>
<dbReference type="InterPro" id="IPR011074">
    <property type="entry name" value="CRAL/TRIO_N_dom"/>
</dbReference>
<dbReference type="InterPro" id="IPR001251">
    <property type="entry name" value="CRAL-TRIO_dom"/>
</dbReference>
<comment type="similarity">
    <text evidence="21">Belongs to the SFH family.</text>
</comment>
<comment type="function">
    <text evidence="19">Bifunctional enzyme. Involved in de novo dTMP biosynthesis. Key enzyme in folate metabolism. Can play two different roles depending on the source of dihydrofolate: de novo synthesis of tetrahydrofolate or recycling of the dihydrofolate released as one of the end products of the TS catalyzed reaction. Catalyzes an essential reaction for de novo glycine and purine synthesis, DNA precursor synthesis, and for the conversion of dUMP to dTMP.</text>
</comment>
<dbReference type="SUPFAM" id="SSF55831">
    <property type="entry name" value="Thymidylate synthase/dCMP hydroxymethylase"/>
    <property type="match status" value="1"/>
</dbReference>
<dbReference type="InterPro" id="IPR023451">
    <property type="entry name" value="Thymidate_synth/dCMP_Mease_dom"/>
</dbReference>
<dbReference type="CDD" id="cd00209">
    <property type="entry name" value="DHFR"/>
    <property type="match status" value="1"/>
</dbReference>
<comment type="subcellular location">
    <subcellularLocation>
        <location evidence="1">Cell membrane</location>
        <topology evidence="1">Peripheral membrane protein</topology>
    </subcellularLocation>
    <subcellularLocation>
        <location evidence="2">Golgi apparatus membrane</location>
        <topology evidence="2">Peripheral membrane protein</topology>
    </subcellularLocation>
</comment>
<name>A0A5N6R811_9ROSI</name>
<dbReference type="UniPathway" id="UPA00077">
    <property type="reaction ID" value="UER00158"/>
</dbReference>
<dbReference type="InterPro" id="IPR024072">
    <property type="entry name" value="DHFR-like_dom_sf"/>
</dbReference>
<dbReference type="InterPro" id="IPR036865">
    <property type="entry name" value="CRAL-TRIO_dom_sf"/>
</dbReference>
<feature type="region of interest" description="Disordered" evidence="26">
    <location>
        <begin position="690"/>
        <end position="713"/>
    </location>
</feature>
<comment type="similarity">
    <text evidence="4">In the C-terminal section; belongs to the thymidylate synthase family.</text>
</comment>
<evidence type="ECO:0000313" key="31">
    <source>
        <dbReference type="Proteomes" id="UP000327013"/>
    </source>
</evidence>
<comment type="similarity">
    <text evidence="5">Belongs to the bifunctional nuclease family.</text>
</comment>
<evidence type="ECO:0000256" key="10">
    <source>
        <dbReference type="ARBA" id="ARBA00022679"/>
    </source>
</evidence>
<dbReference type="SUPFAM" id="SSF46938">
    <property type="entry name" value="CRAL/TRIO N-terminal domain"/>
    <property type="match status" value="1"/>
</dbReference>
<accession>A0A5N6R811</accession>
<keyword evidence="17 25" id="KW-0175">Coiled coil</keyword>
<keyword evidence="9" id="KW-0489">Methyltransferase</keyword>
<feature type="domain" description="BFN" evidence="29">
    <location>
        <begin position="122"/>
        <end position="253"/>
    </location>
</feature>
<feature type="region of interest" description="Disordered" evidence="26">
    <location>
        <begin position="361"/>
        <end position="380"/>
    </location>
</feature>
<organism evidence="30 31">
    <name type="scientific">Carpinus fangiana</name>
    <dbReference type="NCBI Taxonomy" id="176857"/>
    <lineage>
        <taxon>Eukaryota</taxon>
        <taxon>Viridiplantae</taxon>
        <taxon>Streptophyta</taxon>
        <taxon>Embryophyta</taxon>
        <taxon>Tracheophyta</taxon>
        <taxon>Spermatophyta</taxon>
        <taxon>Magnoliopsida</taxon>
        <taxon>eudicotyledons</taxon>
        <taxon>Gunneridae</taxon>
        <taxon>Pentapetalae</taxon>
        <taxon>rosids</taxon>
        <taxon>fabids</taxon>
        <taxon>Fagales</taxon>
        <taxon>Betulaceae</taxon>
        <taxon>Carpinus</taxon>
    </lineage>
</organism>
<keyword evidence="7" id="KW-0813">Transport</keyword>
<dbReference type="FunFam" id="3.40.525.10:FF:000011">
    <property type="entry name" value="SEC14 cytosolic factor"/>
    <property type="match status" value="1"/>
</dbReference>
<evidence type="ECO:0000259" key="29">
    <source>
        <dbReference type="PROSITE" id="PS51658"/>
    </source>
</evidence>
<dbReference type="GO" id="GO:0005886">
    <property type="term" value="C:plasma membrane"/>
    <property type="evidence" value="ECO:0007669"/>
    <property type="project" value="UniProtKB-SubCell"/>
</dbReference>
<dbReference type="SMART" id="SM01100">
    <property type="entry name" value="CRAL_TRIO_N"/>
    <property type="match status" value="1"/>
</dbReference>
<dbReference type="OrthoDB" id="1434354at2759"/>
<dbReference type="Proteomes" id="UP000327013">
    <property type="component" value="Chromosome 5"/>
</dbReference>
<keyword evidence="11" id="KW-0540">Nuclease</keyword>
<evidence type="ECO:0000256" key="22">
    <source>
        <dbReference type="ARBA" id="ARBA00047344"/>
    </source>
</evidence>
<protein>
    <submittedName>
        <fullName evidence="30">Uncharacterized protein</fullName>
    </submittedName>
</protein>
<dbReference type="Gene3D" id="3.40.525.10">
    <property type="entry name" value="CRAL-TRIO lipid binding domain"/>
    <property type="match status" value="1"/>
</dbReference>
<evidence type="ECO:0000256" key="13">
    <source>
        <dbReference type="ARBA" id="ARBA00022857"/>
    </source>
</evidence>
<keyword evidence="11" id="KW-0378">Hydrolase</keyword>
<dbReference type="GO" id="GO:0046654">
    <property type="term" value="P:tetrahydrofolate biosynthetic process"/>
    <property type="evidence" value="ECO:0007669"/>
    <property type="project" value="UniProtKB-UniPathway"/>
</dbReference>
<dbReference type="PROSITE" id="PS50191">
    <property type="entry name" value="CRAL_TRIO"/>
    <property type="match status" value="1"/>
</dbReference>
<dbReference type="SMART" id="SM00516">
    <property type="entry name" value="SEC14"/>
    <property type="match status" value="1"/>
</dbReference>
<keyword evidence="14" id="KW-0653">Protein transport</keyword>
<keyword evidence="8" id="KW-0554">One-carbon metabolism</keyword>
<dbReference type="HAMAP" id="MF_00008">
    <property type="entry name" value="Thymidy_synth_bact"/>
    <property type="match status" value="1"/>
</dbReference>
<evidence type="ECO:0000256" key="9">
    <source>
        <dbReference type="ARBA" id="ARBA00022603"/>
    </source>
</evidence>
<comment type="function">
    <text evidence="20">Bifunctional nuclease with both RNase and DNase activities. Involved in basal defense response. Participates in abscisic acid-derived callose deposition following infection by a necrotrophic pathogen.</text>
</comment>
<comment type="catalytic activity">
    <reaction evidence="22">
        <text>dUMP + (6R)-5,10-methylene-5,6,7,8-tetrahydrofolate = 7,8-dihydrofolate + dTMP</text>
        <dbReference type="Rhea" id="RHEA:12104"/>
        <dbReference type="ChEBI" id="CHEBI:15636"/>
        <dbReference type="ChEBI" id="CHEBI:57451"/>
        <dbReference type="ChEBI" id="CHEBI:63528"/>
        <dbReference type="ChEBI" id="CHEBI:246422"/>
        <dbReference type="EC" id="2.1.1.45"/>
    </reaction>
</comment>